<dbReference type="SMART" id="SM00988">
    <property type="entry name" value="UreE_N"/>
    <property type="match status" value="1"/>
</dbReference>
<dbReference type="Gene3D" id="3.30.70.790">
    <property type="entry name" value="UreE, C-terminal domain"/>
    <property type="match status" value="1"/>
</dbReference>
<feature type="domain" description="UreE urease accessory N-terminal" evidence="1">
    <location>
        <begin position="9"/>
        <end position="69"/>
    </location>
</feature>
<dbReference type="SUPFAM" id="SSF69737">
    <property type="entry name" value="Urease metallochaperone UreE, C-terminal domain"/>
    <property type="match status" value="1"/>
</dbReference>
<proteinExistence type="predicted"/>
<protein>
    <recommendedName>
        <fullName evidence="1">UreE urease accessory N-terminal domain-containing protein</fullName>
    </recommendedName>
</protein>
<dbReference type="AlphaFoldDB" id="A0A2T9X855"/>
<evidence type="ECO:0000313" key="2">
    <source>
        <dbReference type="EMBL" id="PVU76215.1"/>
    </source>
</evidence>
<dbReference type="EMBL" id="QEFD01000119">
    <property type="protein sequence ID" value="PVU76215.1"/>
    <property type="molecule type" value="Genomic_DNA"/>
</dbReference>
<name>A0A2T9X855_9CREN</name>
<sequence length="150" mass="17308">MVKMKLIKKVGNEKELGTNNVTIVYADRQCFERLRCKIITEDGKEIIVNLRGISLNDGDIFETDEGKLVLIKRKPEEVIAFSLNDLSEAFKLGFELGNMHMRVMLRNNEVIIPTDMGKELLLEKLKEHQPYTKKEVFIPNLEPTVVMINF</sequence>
<comment type="caution">
    <text evidence="2">The sequence shown here is derived from an EMBL/GenBank/DDBJ whole genome shotgun (WGS) entry which is preliminary data.</text>
</comment>
<organism evidence="2 3">
    <name type="scientific">Acidianus hospitalis</name>
    <dbReference type="NCBI Taxonomy" id="563177"/>
    <lineage>
        <taxon>Archaea</taxon>
        <taxon>Thermoproteota</taxon>
        <taxon>Thermoprotei</taxon>
        <taxon>Sulfolobales</taxon>
        <taxon>Sulfolobaceae</taxon>
        <taxon>Acidianus</taxon>
    </lineage>
</organism>
<evidence type="ECO:0000259" key="1">
    <source>
        <dbReference type="SMART" id="SM00988"/>
    </source>
</evidence>
<dbReference type="InterPro" id="IPR004029">
    <property type="entry name" value="UreE_N"/>
</dbReference>
<dbReference type="Proteomes" id="UP000245638">
    <property type="component" value="Unassembled WGS sequence"/>
</dbReference>
<dbReference type="SUPFAM" id="SSF69287">
    <property type="entry name" value="Urease metallochaperone UreE, N-terminal domain"/>
    <property type="match status" value="1"/>
</dbReference>
<gene>
    <name evidence="2" type="ORF">DDW13_03820</name>
</gene>
<accession>A0A2T9X855</accession>
<evidence type="ECO:0000313" key="3">
    <source>
        <dbReference type="Proteomes" id="UP000245638"/>
    </source>
</evidence>
<dbReference type="InterPro" id="IPR036118">
    <property type="entry name" value="UreE_N_sf"/>
</dbReference>
<reference evidence="2 3" key="1">
    <citation type="journal article" date="2015" name="Appl. Environ. Microbiol.">
        <title>Nanoarchaeota, Their Sulfolobales Host, and Nanoarchaeota Virus Distribution across Yellowstone National Park Hot Springs.</title>
        <authorList>
            <person name="Munson-McGee J.H."/>
            <person name="Field E.K."/>
            <person name="Bateson M."/>
            <person name="Rooney C."/>
            <person name="Stepanauskas R."/>
            <person name="Young M.J."/>
        </authorList>
    </citation>
    <scope>NUCLEOTIDE SEQUENCE [LARGE SCALE GENOMIC DNA]</scope>
    <source>
        <strain evidence="2">SCGC AC-742_N10</strain>
    </source>
</reference>